<gene>
    <name evidence="2" type="ORF">FloV-SA2_00059</name>
</gene>
<name>A0AB39J7X6_9VIRU</name>
<dbReference type="InterPro" id="IPR024559">
    <property type="entry name" value="DUF3846"/>
</dbReference>
<feature type="domain" description="DUF3846" evidence="1">
    <location>
        <begin position="16"/>
        <end position="74"/>
    </location>
</feature>
<proteinExistence type="predicted"/>
<dbReference type="EMBL" id="PP542043">
    <property type="protein sequence ID" value="XDO01882.1"/>
    <property type="molecule type" value="Genomic_DNA"/>
</dbReference>
<accession>A0AB39J7X6</accession>
<evidence type="ECO:0000313" key="2">
    <source>
        <dbReference type="EMBL" id="XDO01882.1"/>
    </source>
</evidence>
<evidence type="ECO:0000259" key="1">
    <source>
        <dbReference type="Pfam" id="PF12957"/>
    </source>
</evidence>
<protein>
    <recommendedName>
        <fullName evidence="1">DUF3846 domain-containing protein</fullName>
    </recommendedName>
</protein>
<organism evidence="2">
    <name type="scientific">Florenciella sp. virus SA2</name>
    <dbReference type="NCBI Taxonomy" id="3240092"/>
    <lineage>
        <taxon>Viruses</taxon>
    </lineage>
</organism>
<sequence>MSAISSVPSIHYFKKEPEYKTLNELVEGYFTILPLDDGRLMYINEEGYYKCKINEEATKLFNFNIYGNVVIVGDSQS</sequence>
<reference evidence="2" key="1">
    <citation type="submission" date="2024-03" db="EMBL/GenBank/DDBJ databases">
        <title>Eukaryotic viruses encode the ribosomal protein eL40.</title>
        <authorList>
            <person name="Thomy J."/>
            <person name="Schvarcz C.R."/>
            <person name="McBeain K.A."/>
            <person name="Edwards K.F."/>
            <person name="Steward G.F."/>
        </authorList>
    </citation>
    <scope>NUCLEOTIDE SEQUENCE</scope>
    <source>
        <strain evidence="2">FloV-SA2</strain>
    </source>
</reference>
<dbReference type="Pfam" id="PF12957">
    <property type="entry name" value="DUF3846"/>
    <property type="match status" value="1"/>
</dbReference>